<feature type="transmembrane region" description="Helical" evidence="1">
    <location>
        <begin position="181"/>
        <end position="201"/>
    </location>
</feature>
<dbReference type="AlphaFoldDB" id="A0A1U7JDJ3"/>
<dbReference type="Proteomes" id="UP000185783">
    <property type="component" value="Unassembled WGS sequence"/>
</dbReference>
<keyword evidence="3" id="KW-1185">Reference proteome</keyword>
<reference evidence="2 3" key="1">
    <citation type="submission" date="2016-03" db="EMBL/GenBank/DDBJ databases">
        <title>Genome sequence of Nesiotobacter sp. nov., a moderately halophilic alphaproteobacterium isolated from the Yellow Sea, China.</title>
        <authorList>
            <person name="Zhang G."/>
            <person name="Zhang R."/>
        </authorList>
    </citation>
    <scope>NUCLEOTIDE SEQUENCE [LARGE SCALE GENOMIC DNA]</scope>
    <source>
        <strain evidence="2 3">WB1-6</strain>
    </source>
</reference>
<proteinExistence type="predicted"/>
<feature type="transmembrane region" description="Helical" evidence="1">
    <location>
        <begin position="221"/>
        <end position="245"/>
    </location>
</feature>
<keyword evidence="1" id="KW-1133">Transmembrane helix</keyword>
<keyword evidence="1" id="KW-0472">Membrane</keyword>
<feature type="transmembrane region" description="Helical" evidence="1">
    <location>
        <begin position="20"/>
        <end position="45"/>
    </location>
</feature>
<name>A0A1U7JDJ3_9HYPH</name>
<comment type="caution">
    <text evidence="2">The sequence shown here is derived from an EMBL/GenBank/DDBJ whole genome shotgun (WGS) entry which is preliminary data.</text>
</comment>
<organism evidence="2 3">
    <name type="scientific">Pseudovibrio exalbescens</name>
    <dbReference type="NCBI Taxonomy" id="197461"/>
    <lineage>
        <taxon>Bacteria</taxon>
        <taxon>Pseudomonadati</taxon>
        <taxon>Pseudomonadota</taxon>
        <taxon>Alphaproteobacteria</taxon>
        <taxon>Hyphomicrobiales</taxon>
        <taxon>Stappiaceae</taxon>
        <taxon>Pseudovibrio</taxon>
    </lineage>
</organism>
<feature type="transmembrane region" description="Helical" evidence="1">
    <location>
        <begin position="57"/>
        <end position="80"/>
    </location>
</feature>
<sequence>MGNRNPVHEHQQEDAAPVGWFHWFVAGVRAAFSLPTVILMGGFIGFASLAREADLSLLQVVLMTVFIWALPSIVVLTSALSTGVGLFAAAIAVALSSIRLMPMAMALMPVLRDGHRTPRWQLLAMSHFVAVTAWVFAMRTLPELPRPARVPYLAGFVCLVNTSVALVTAIAYLLVPQLPEIVAGALVMLTPVYFLLSMLSATRQVSDQLAMGFGLVLGPLFHLWAPGGDLLLSGIVGGSMAYGLARLLRRRRV</sequence>
<dbReference type="EMBL" id="LVVZ01000032">
    <property type="protein sequence ID" value="OKL42826.1"/>
    <property type="molecule type" value="Genomic_DNA"/>
</dbReference>
<feature type="transmembrane region" description="Helical" evidence="1">
    <location>
        <begin position="86"/>
        <end position="108"/>
    </location>
</feature>
<protein>
    <submittedName>
        <fullName evidence="2">AzlC family protein</fullName>
    </submittedName>
</protein>
<accession>A0A1U7JDJ3</accession>
<dbReference type="InterPro" id="IPR011606">
    <property type="entry name" value="Brnchd-chn_aa_trnsp_permease"/>
</dbReference>
<dbReference type="STRING" id="197461.A3843_16795"/>
<feature type="transmembrane region" description="Helical" evidence="1">
    <location>
        <begin position="120"/>
        <end position="138"/>
    </location>
</feature>
<evidence type="ECO:0000313" key="3">
    <source>
        <dbReference type="Proteomes" id="UP000185783"/>
    </source>
</evidence>
<dbReference type="Pfam" id="PF03591">
    <property type="entry name" value="AzlC"/>
    <property type="match status" value="1"/>
</dbReference>
<keyword evidence="1" id="KW-0812">Transmembrane</keyword>
<gene>
    <name evidence="2" type="ORF">A3843_16795</name>
</gene>
<evidence type="ECO:0000313" key="2">
    <source>
        <dbReference type="EMBL" id="OKL42826.1"/>
    </source>
</evidence>
<evidence type="ECO:0000256" key="1">
    <source>
        <dbReference type="SAM" id="Phobius"/>
    </source>
</evidence>
<feature type="transmembrane region" description="Helical" evidence="1">
    <location>
        <begin position="150"/>
        <end position="174"/>
    </location>
</feature>
<dbReference type="RefSeq" id="WP_028481882.1">
    <property type="nucleotide sequence ID" value="NZ_LVVZ01000032.1"/>
</dbReference>